<name>A0AAN6QGV2_9PEZI</name>
<protein>
    <submittedName>
        <fullName evidence="1">Uncharacterized protein</fullName>
    </submittedName>
</protein>
<accession>A0AAN6QGV2</accession>
<dbReference type="AlphaFoldDB" id="A0AAN6QGV2"/>
<keyword evidence="2" id="KW-1185">Reference proteome</keyword>
<proteinExistence type="predicted"/>
<evidence type="ECO:0000313" key="2">
    <source>
        <dbReference type="Proteomes" id="UP001302812"/>
    </source>
</evidence>
<organism evidence="1 2">
    <name type="scientific">Canariomyces notabilis</name>
    <dbReference type="NCBI Taxonomy" id="2074819"/>
    <lineage>
        <taxon>Eukaryota</taxon>
        <taxon>Fungi</taxon>
        <taxon>Dikarya</taxon>
        <taxon>Ascomycota</taxon>
        <taxon>Pezizomycotina</taxon>
        <taxon>Sordariomycetes</taxon>
        <taxon>Sordariomycetidae</taxon>
        <taxon>Sordariales</taxon>
        <taxon>Chaetomiaceae</taxon>
        <taxon>Canariomyces</taxon>
    </lineage>
</organism>
<reference evidence="1" key="2">
    <citation type="submission" date="2023-05" db="EMBL/GenBank/DDBJ databases">
        <authorList>
            <consortium name="Lawrence Berkeley National Laboratory"/>
            <person name="Steindorff A."/>
            <person name="Hensen N."/>
            <person name="Bonometti L."/>
            <person name="Westerberg I."/>
            <person name="Brannstrom I.O."/>
            <person name="Guillou S."/>
            <person name="Cros-Aarteil S."/>
            <person name="Calhoun S."/>
            <person name="Haridas S."/>
            <person name="Kuo A."/>
            <person name="Mondo S."/>
            <person name="Pangilinan J."/>
            <person name="Riley R."/>
            <person name="Labutti K."/>
            <person name="Andreopoulos B."/>
            <person name="Lipzen A."/>
            <person name="Chen C."/>
            <person name="Yanf M."/>
            <person name="Daum C."/>
            <person name="Ng V."/>
            <person name="Clum A."/>
            <person name="Ohm R."/>
            <person name="Martin F."/>
            <person name="Silar P."/>
            <person name="Natvig D."/>
            <person name="Lalanne C."/>
            <person name="Gautier V."/>
            <person name="Ament-Velasquez S.L."/>
            <person name="Kruys A."/>
            <person name="Hutchinson M.I."/>
            <person name="Powell A.J."/>
            <person name="Barry K."/>
            <person name="Miller A.N."/>
            <person name="Grigoriev I.V."/>
            <person name="Debuchy R."/>
            <person name="Gladieux P."/>
            <person name="Thoren M.H."/>
            <person name="Johannesson H."/>
        </authorList>
    </citation>
    <scope>NUCLEOTIDE SEQUENCE</scope>
    <source>
        <strain evidence="1">CBS 508.74</strain>
    </source>
</reference>
<comment type="caution">
    <text evidence="1">The sequence shown here is derived from an EMBL/GenBank/DDBJ whole genome shotgun (WGS) entry which is preliminary data.</text>
</comment>
<dbReference type="Proteomes" id="UP001302812">
    <property type="component" value="Unassembled WGS sequence"/>
</dbReference>
<sequence>MIRPSHHQAHSRFGSRQLRFNMLKAVRTGRWCPPWKCNGSGAQRSVNLGAQSQNPSSAATLPLAILPHAQTPGKFVPGRVLTCIRPRPSNHGPFPLQAINLPRCTIITYFVRGHSVSLWCQVLFYNPVYIQRRAGGTPGLQGIRVEFCCFLFTPSSYCTIPYFWPQYWPYFGLWVWCLSIQADRIVFWDTDYTGASLFPREGVKGER</sequence>
<dbReference type="GeneID" id="89934206"/>
<dbReference type="RefSeq" id="XP_064664716.1">
    <property type="nucleotide sequence ID" value="XM_064810082.1"/>
</dbReference>
<reference evidence="1" key="1">
    <citation type="journal article" date="2023" name="Mol. Phylogenet. Evol.">
        <title>Genome-scale phylogeny and comparative genomics of the fungal order Sordariales.</title>
        <authorList>
            <person name="Hensen N."/>
            <person name="Bonometti L."/>
            <person name="Westerberg I."/>
            <person name="Brannstrom I.O."/>
            <person name="Guillou S."/>
            <person name="Cros-Aarteil S."/>
            <person name="Calhoun S."/>
            <person name="Haridas S."/>
            <person name="Kuo A."/>
            <person name="Mondo S."/>
            <person name="Pangilinan J."/>
            <person name="Riley R."/>
            <person name="LaButti K."/>
            <person name="Andreopoulos B."/>
            <person name="Lipzen A."/>
            <person name="Chen C."/>
            <person name="Yan M."/>
            <person name="Daum C."/>
            <person name="Ng V."/>
            <person name="Clum A."/>
            <person name="Steindorff A."/>
            <person name="Ohm R.A."/>
            <person name="Martin F."/>
            <person name="Silar P."/>
            <person name="Natvig D.O."/>
            <person name="Lalanne C."/>
            <person name="Gautier V."/>
            <person name="Ament-Velasquez S.L."/>
            <person name="Kruys A."/>
            <person name="Hutchinson M.I."/>
            <person name="Powell A.J."/>
            <person name="Barry K."/>
            <person name="Miller A.N."/>
            <person name="Grigoriev I.V."/>
            <person name="Debuchy R."/>
            <person name="Gladieux P."/>
            <person name="Hiltunen Thoren M."/>
            <person name="Johannesson H."/>
        </authorList>
    </citation>
    <scope>NUCLEOTIDE SEQUENCE</scope>
    <source>
        <strain evidence="1">CBS 508.74</strain>
    </source>
</reference>
<dbReference type="EMBL" id="MU853381">
    <property type="protein sequence ID" value="KAK4107146.1"/>
    <property type="molecule type" value="Genomic_DNA"/>
</dbReference>
<gene>
    <name evidence="1" type="ORF">N656DRAFT_558951</name>
</gene>
<evidence type="ECO:0000313" key="1">
    <source>
        <dbReference type="EMBL" id="KAK4107146.1"/>
    </source>
</evidence>